<dbReference type="InterPro" id="IPR005467">
    <property type="entry name" value="His_kinase_dom"/>
</dbReference>
<evidence type="ECO:0000256" key="2">
    <source>
        <dbReference type="ARBA" id="ARBA00004429"/>
    </source>
</evidence>
<evidence type="ECO:0000259" key="8">
    <source>
        <dbReference type="PROSITE" id="PS50109"/>
    </source>
</evidence>
<dbReference type="InterPro" id="IPR035965">
    <property type="entry name" value="PAS-like_dom_sf"/>
</dbReference>
<dbReference type="InterPro" id="IPR001789">
    <property type="entry name" value="Sig_transdc_resp-reg_receiver"/>
</dbReference>
<dbReference type="RefSeq" id="WP_133180848.1">
    <property type="nucleotide sequence ID" value="NZ_SMOD01000003.1"/>
</dbReference>
<dbReference type="CDD" id="cd00130">
    <property type="entry name" value="PAS"/>
    <property type="match status" value="1"/>
</dbReference>
<keyword evidence="6" id="KW-0418">Kinase</keyword>
<proteinExistence type="predicted"/>
<dbReference type="PANTHER" id="PTHR43547:SF2">
    <property type="entry name" value="HYBRID SIGNAL TRANSDUCTION HISTIDINE KINASE C"/>
    <property type="match status" value="1"/>
</dbReference>
<dbReference type="FunFam" id="3.30.450.20:FF:000099">
    <property type="entry name" value="Sensory box sensor histidine kinase"/>
    <property type="match status" value="1"/>
</dbReference>
<dbReference type="SMART" id="SM00091">
    <property type="entry name" value="PAS"/>
    <property type="match status" value="2"/>
</dbReference>
<dbReference type="InterPro" id="IPR013656">
    <property type="entry name" value="PAS_4"/>
</dbReference>
<name>A0A4R5LJT1_9BURK</name>
<dbReference type="PROSITE" id="PS50109">
    <property type="entry name" value="HIS_KIN"/>
    <property type="match status" value="1"/>
</dbReference>
<dbReference type="CDD" id="cd17580">
    <property type="entry name" value="REC_2_DhkD-like"/>
    <property type="match status" value="1"/>
</dbReference>
<dbReference type="InterPro" id="IPR036097">
    <property type="entry name" value="HisK_dim/P_sf"/>
</dbReference>
<dbReference type="PANTHER" id="PTHR43547">
    <property type="entry name" value="TWO-COMPONENT HISTIDINE KINASE"/>
    <property type="match status" value="1"/>
</dbReference>
<dbReference type="OrthoDB" id="9813412at2"/>
<dbReference type="InterPro" id="IPR003661">
    <property type="entry name" value="HisK_dim/P_dom"/>
</dbReference>
<dbReference type="SMART" id="SM00387">
    <property type="entry name" value="HATPase_c"/>
    <property type="match status" value="1"/>
</dbReference>
<dbReference type="FunFam" id="3.30.565.10:FF:000006">
    <property type="entry name" value="Sensor histidine kinase WalK"/>
    <property type="match status" value="1"/>
</dbReference>
<protein>
    <recommendedName>
        <fullName evidence="3">histidine kinase</fullName>
        <ecNumber evidence="3">2.7.13.3</ecNumber>
    </recommendedName>
</protein>
<reference evidence="11 12" key="1">
    <citation type="submission" date="2019-03" db="EMBL/GenBank/DDBJ databases">
        <title>Paraburkholderia sp. isolated from native Mimosa gymnas in Guartela State Park, Brazil.</title>
        <authorList>
            <person name="Paulitsch F."/>
            <person name="Hungria M."/>
            <person name="Delamuta J.R.M."/>
            <person name="Ribeiro R.A."/>
            <person name="Dall'Agnol R."/>
            <person name="Silva J.S.B."/>
        </authorList>
    </citation>
    <scope>NUCLEOTIDE SEQUENCE [LARGE SCALE GENOMIC DNA]</scope>
    <source>
        <strain evidence="11 12">CNPSo 3008</strain>
    </source>
</reference>
<dbReference type="InterPro" id="IPR011006">
    <property type="entry name" value="CheY-like_superfamily"/>
</dbReference>
<dbReference type="Gene3D" id="1.10.287.130">
    <property type="match status" value="1"/>
</dbReference>
<dbReference type="SUPFAM" id="SSF52172">
    <property type="entry name" value="CheY-like"/>
    <property type="match status" value="1"/>
</dbReference>
<gene>
    <name evidence="11" type="ORF">E1N52_05295</name>
</gene>
<dbReference type="InterPro" id="IPR036890">
    <property type="entry name" value="HATPase_C_sf"/>
</dbReference>
<evidence type="ECO:0000256" key="7">
    <source>
        <dbReference type="PROSITE-ProRule" id="PRU00169"/>
    </source>
</evidence>
<dbReference type="InterPro" id="IPR003594">
    <property type="entry name" value="HATPase_dom"/>
</dbReference>
<dbReference type="Pfam" id="PF00512">
    <property type="entry name" value="HisKA"/>
    <property type="match status" value="1"/>
</dbReference>
<feature type="domain" description="Response regulatory" evidence="9">
    <location>
        <begin position="571"/>
        <end position="687"/>
    </location>
</feature>
<dbReference type="SMART" id="SM00448">
    <property type="entry name" value="REC"/>
    <property type="match status" value="1"/>
</dbReference>
<dbReference type="GO" id="GO:0000155">
    <property type="term" value="F:phosphorelay sensor kinase activity"/>
    <property type="evidence" value="ECO:0007669"/>
    <property type="project" value="InterPro"/>
</dbReference>
<dbReference type="SUPFAM" id="SSF47384">
    <property type="entry name" value="Homodimeric domain of signal transducing histidine kinase"/>
    <property type="match status" value="1"/>
</dbReference>
<evidence type="ECO:0000313" key="11">
    <source>
        <dbReference type="EMBL" id="TDG09929.1"/>
    </source>
</evidence>
<comment type="subcellular location">
    <subcellularLocation>
        <location evidence="2">Cell inner membrane</location>
        <topology evidence="2">Multi-pass membrane protein</topology>
    </subcellularLocation>
</comment>
<sequence>MDTPNAVSDEDLQLLFESTPTPLLVLRPDDAFTIAGVNDAYLKETLTVRDEIVGKRLFDVFPDNPAVPEADATMNLGASLKYVVATKKTHTMAIQRYDVPDKERGGFAFRYWSPVNAPVVAPDGRLLYILHRVENVTDFVRSQQANETLREQSRTLAVELGRSEAEASRRNAALNVTTSALQRMTADAEAWRLGEEKFKLVTDALPQMVWTALPDGYIDYHNQHFYDFTGATRESTDRGEWKMFVHSDDWANVEETWGRSLATGQPYEMMFRVREHTGEYRWTLARAIAVKGDSGAILKWVGSNTDIHERVLAAQELRETNRRKDEFLAMLAHELRNPLAPIRAGAELLPEVSGDEAQVNRVGSMIRRQITHVMSLIDDLLEVSRVTQGLVSLEKVNLDFRQVVEESIEQVRPLIEAHRHRLTVELPDEAVCVFGDQKRLVQVLSNLLNNAANYTPDGGRISLTVECSPSEVVTTVRDNGIGMTCELLQTAFDLFQQGERTSERKEGGLGLGLALVKSMVEQHDGKVVARSPGRGRGSTLEVRLPLAPGEPETVTVNHVIEQAPVEYKRRRVLLVDDNVEVADALGMVLDIMGNEVAIEHDAQGALARAAKEAFDFCILDIGLPGMDGYELAHHLRALPGCGRAVFVAHTGYGQEEDRKKSEAAGFAHHLVKPVGIQDLQNVLNHSGH</sequence>
<feature type="modified residue" description="4-aspartylphosphate" evidence="7">
    <location>
        <position position="620"/>
    </location>
</feature>
<evidence type="ECO:0000259" key="10">
    <source>
        <dbReference type="PROSITE" id="PS50113"/>
    </source>
</evidence>
<feature type="domain" description="PAC" evidence="10">
    <location>
        <begin position="267"/>
        <end position="319"/>
    </location>
</feature>
<dbReference type="Gene3D" id="3.40.50.2300">
    <property type="match status" value="1"/>
</dbReference>
<dbReference type="CDD" id="cd00075">
    <property type="entry name" value="HATPase"/>
    <property type="match status" value="1"/>
</dbReference>
<keyword evidence="4 7" id="KW-0597">Phosphoprotein</keyword>
<dbReference type="NCBIfam" id="TIGR00229">
    <property type="entry name" value="sensory_box"/>
    <property type="match status" value="1"/>
</dbReference>
<dbReference type="PROSITE" id="PS50113">
    <property type="entry name" value="PAC"/>
    <property type="match status" value="1"/>
</dbReference>
<comment type="caution">
    <text evidence="11">The sequence shown here is derived from an EMBL/GenBank/DDBJ whole genome shotgun (WGS) entry which is preliminary data.</text>
</comment>
<evidence type="ECO:0000256" key="4">
    <source>
        <dbReference type="ARBA" id="ARBA00022553"/>
    </source>
</evidence>
<dbReference type="SMART" id="SM00388">
    <property type="entry name" value="HisKA"/>
    <property type="match status" value="1"/>
</dbReference>
<evidence type="ECO:0000256" key="5">
    <source>
        <dbReference type="ARBA" id="ARBA00022679"/>
    </source>
</evidence>
<evidence type="ECO:0000256" key="3">
    <source>
        <dbReference type="ARBA" id="ARBA00012438"/>
    </source>
</evidence>
<dbReference type="SUPFAM" id="SSF55785">
    <property type="entry name" value="PYP-like sensor domain (PAS domain)"/>
    <property type="match status" value="1"/>
</dbReference>
<dbReference type="GO" id="GO:0005886">
    <property type="term" value="C:plasma membrane"/>
    <property type="evidence" value="ECO:0007669"/>
    <property type="project" value="UniProtKB-SubCell"/>
</dbReference>
<accession>A0A4R5LJT1</accession>
<evidence type="ECO:0000259" key="9">
    <source>
        <dbReference type="PROSITE" id="PS50110"/>
    </source>
</evidence>
<evidence type="ECO:0000256" key="1">
    <source>
        <dbReference type="ARBA" id="ARBA00000085"/>
    </source>
</evidence>
<evidence type="ECO:0000313" key="12">
    <source>
        <dbReference type="Proteomes" id="UP000295606"/>
    </source>
</evidence>
<comment type="catalytic activity">
    <reaction evidence="1">
        <text>ATP + protein L-histidine = ADP + protein N-phospho-L-histidine.</text>
        <dbReference type="EC" id="2.7.13.3"/>
    </reaction>
</comment>
<dbReference type="CDD" id="cd00082">
    <property type="entry name" value="HisKA"/>
    <property type="match status" value="1"/>
</dbReference>
<dbReference type="EMBL" id="SMOD01000003">
    <property type="protein sequence ID" value="TDG09929.1"/>
    <property type="molecule type" value="Genomic_DNA"/>
</dbReference>
<dbReference type="SMART" id="SM00086">
    <property type="entry name" value="PAC"/>
    <property type="match status" value="1"/>
</dbReference>
<dbReference type="SUPFAM" id="SSF55874">
    <property type="entry name" value="ATPase domain of HSP90 chaperone/DNA topoisomerase II/histidine kinase"/>
    <property type="match status" value="1"/>
</dbReference>
<dbReference type="PRINTS" id="PR00344">
    <property type="entry name" value="BCTRLSENSOR"/>
</dbReference>
<dbReference type="InterPro" id="IPR004358">
    <property type="entry name" value="Sig_transdc_His_kin-like_C"/>
</dbReference>
<feature type="domain" description="Histidine kinase" evidence="8">
    <location>
        <begin position="330"/>
        <end position="548"/>
    </location>
</feature>
<dbReference type="Pfam" id="PF08448">
    <property type="entry name" value="PAS_4"/>
    <property type="match status" value="1"/>
</dbReference>
<dbReference type="Gene3D" id="3.30.450.20">
    <property type="entry name" value="PAS domain"/>
    <property type="match status" value="2"/>
</dbReference>
<dbReference type="Proteomes" id="UP000295606">
    <property type="component" value="Unassembled WGS sequence"/>
</dbReference>
<dbReference type="InterPro" id="IPR000700">
    <property type="entry name" value="PAS-assoc_C"/>
</dbReference>
<dbReference type="Pfam" id="PF02518">
    <property type="entry name" value="HATPase_c"/>
    <property type="match status" value="1"/>
</dbReference>
<dbReference type="EC" id="2.7.13.3" evidence="3"/>
<dbReference type="Pfam" id="PF00072">
    <property type="entry name" value="Response_reg"/>
    <property type="match status" value="1"/>
</dbReference>
<keyword evidence="5" id="KW-0808">Transferase</keyword>
<dbReference type="PROSITE" id="PS50110">
    <property type="entry name" value="RESPONSE_REGULATORY"/>
    <property type="match status" value="1"/>
</dbReference>
<dbReference type="AlphaFoldDB" id="A0A4R5LJT1"/>
<evidence type="ECO:0000256" key="6">
    <source>
        <dbReference type="ARBA" id="ARBA00022777"/>
    </source>
</evidence>
<dbReference type="Gene3D" id="3.30.565.10">
    <property type="entry name" value="Histidine kinase-like ATPase, C-terminal domain"/>
    <property type="match status" value="1"/>
</dbReference>
<dbReference type="InterPro" id="IPR000014">
    <property type="entry name" value="PAS"/>
</dbReference>
<dbReference type="Pfam" id="PF08447">
    <property type="entry name" value="PAS_3"/>
    <property type="match status" value="1"/>
</dbReference>
<dbReference type="InterPro" id="IPR001610">
    <property type="entry name" value="PAC"/>
</dbReference>
<organism evidence="11 12">
    <name type="scientific">Paraburkholderia guartelaensis</name>
    <dbReference type="NCBI Taxonomy" id="2546446"/>
    <lineage>
        <taxon>Bacteria</taxon>
        <taxon>Pseudomonadati</taxon>
        <taxon>Pseudomonadota</taxon>
        <taxon>Betaproteobacteria</taxon>
        <taxon>Burkholderiales</taxon>
        <taxon>Burkholderiaceae</taxon>
        <taxon>Paraburkholderia</taxon>
    </lineage>
</organism>
<dbReference type="InterPro" id="IPR013655">
    <property type="entry name" value="PAS_fold_3"/>
</dbReference>